<reference evidence="2 3" key="1">
    <citation type="journal article" date="2020" name="Genome Biol. Evol.">
        <title>A new high-quality draft genome assembly of the Chinese cordyceps Ophiocordyceps sinensis.</title>
        <authorList>
            <person name="Shu R."/>
            <person name="Zhang J."/>
            <person name="Meng Q."/>
            <person name="Zhang H."/>
            <person name="Zhou G."/>
            <person name="Li M."/>
            <person name="Wu P."/>
            <person name="Zhao Y."/>
            <person name="Chen C."/>
            <person name="Qin Q."/>
        </authorList>
    </citation>
    <scope>NUCLEOTIDE SEQUENCE [LARGE SCALE GENOMIC DNA]</scope>
    <source>
        <strain evidence="2 3">IOZ07</strain>
    </source>
</reference>
<dbReference type="Proteomes" id="UP000557566">
    <property type="component" value="Unassembled WGS sequence"/>
</dbReference>
<evidence type="ECO:0000313" key="2">
    <source>
        <dbReference type="EMBL" id="KAF4508521.1"/>
    </source>
</evidence>
<gene>
    <name evidence="2" type="ORF">G6O67_004886</name>
</gene>
<evidence type="ECO:0000256" key="1">
    <source>
        <dbReference type="SAM" id="MobiDB-lite"/>
    </source>
</evidence>
<dbReference type="AlphaFoldDB" id="A0A8H4V5I1"/>
<sequence>MIPSRAASESCSKAQLDEEHGEDAGWLTWKAAAVGDIFFIPSCTTDFSVTLSRSGQSTTNHPPGQRIQKESLHLHHICMSSKENDPYEGPWGYRLFWSPRTMAASPTTE</sequence>
<proteinExistence type="predicted"/>
<keyword evidence="3" id="KW-1185">Reference proteome</keyword>
<evidence type="ECO:0000313" key="3">
    <source>
        <dbReference type="Proteomes" id="UP000557566"/>
    </source>
</evidence>
<organism evidence="2 3">
    <name type="scientific">Ophiocordyceps sinensis</name>
    <dbReference type="NCBI Taxonomy" id="72228"/>
    <lineage>
        <taxon>Eukaryota</taxon>
        <taxon>Fungi</taxon>
        <taxon>Dikarya</taxon>
        <taxon>Ascomycota</taxon>
        <taxon>Pezizomycotina</taxon>
        <taxon>Sordariomycetes</taxon>
        <taxon>Hypocreomycetidae</taxon>
        <taxon>Hypocreales</taxon>
        <taxon>Ophiocordycipitaceae</taxon>
        <taxon>Ophiocordyceps</taxon>
    </lineage>
</organism>
<name>A0A8H4V5I1_9HYPO</name>
<protein>
    <submittedName>
        <fullName evidence="2">Uncharacterized protein</fullName>
    </submittedName>
</protein>
<dbReference type="EMBL" id="JAAVMX010000005">
    <property type="protein sequence ID" value="KAF4508521.1"/>
    <property type="molecule type" value="Genomic_DNA"/>
</dbReference>
<feature type="region of interest" description="Disordered" evidence="1">
    <location>
        <begin position="1"/>
        <end position="21"/>
    </location>
</feature>
<accession>A0A8H4V5I1</accession>
<comment type="caution">
    <text evidence="2">The sequence shown here is derived from an EMBL/GenBank/DDBJ whole genome shotgun (WGS) entry which is preliminary data.</text>
</comment>